<keyword evidence="2" id="KW-1185">Reference proteome</keyword>
<dbReference type="RefSeq" id="WP_111525931.1">
    <property type="nucleotide sequence ID" value="NZ_CP032364.1"/>
</dbReference>
<name>A0A385Q460_9FIRM</name>
<dbReference type="Proteomes" id="UP000265562">
    <property type="component" value="Chromosome"/>
</dbReference>
<reference evidence="1 2" key="1">
    <citation type="submission" date="2018-09" db="EMBL/GenBank/DDBJ databases">
        <title>Genome sequencing of Lachnoanaerobaculum umeaense DSM 23576.</title>
        <authorList>
            <person name="Kook J.-K."/>
            <person name="Park S.-N."/>
            <person name="Lim Y.K."/>
        </authorList>
    </citation>
    <scope>NUCLEOTIDE SEQUENCE [LARGE SCALE GENOMIC DNA]</scope>
    <source>
        <strain evidence="2">DSM 23576 \ CCUG 58757</strain>
    </source>
</reference>
<evidence type="ECO:0000313" key="1">
    <source>
        <dbReference type="EMBL" id="AYB00610.1"/>
    </source>
</evidence>
<evidence type="ECO:0000313" key="2">
    <source>
        <dbReference type="Proteomes" id="UP000265562"/>
    </source>
</evidence>
<protein>
    <submittedName>
        <fullName evidence="1">Uncharacterized protein</fullName>
    </submittedName>
</protein>
<dbReference type="OrthoDB" id="1925387at2"/>
<accession>A0A385Q460</accession>
<organism evidence="1 2">
    <name type="scientific">Lachnoanaerobaculum umeaense</name>
    <dbReference type="NCBI Taxonomy" id="617123"/>
    <lineage>
        <taxon>Bacteria</taxon>
        <taxon>Bacillati</taxon>
        <taxon>Bacillota</taxon>
        <taxon>Clostridia</taxon>
        <taxon>Lachnospirales</taxon>
        <taxon>Lachnospiraceae</taxon>
        <taxon>Lachnoanaerobaculum</taxon>
    </lineage>
</organism>
<dbReference type="KEGG" id="lua:D4A81_12140"/>
<dbReference type="AlphaFoldDB" id="A0A385Q460"/>
<gene>
    <name evidence="1" type="ORF">D4A81_12140</name>
</gene>
<proteinExistence type="predicted"/>
<sequence length="196" mass="23111">MNNYNLHGRKKLEYIWDYYKLPIITGIIIFYIVGYFSYKFITKKNTLLSVATVNIEFSPENTMKLSDEYLKHKNLSNKRYNIDFFNNLMSEGNINDGTSYEYAYASSMKLLALMTDKALDVVIMDDKAYQTFSDNEYLYFLDHFELYKYITPKNDAICISSPYFSSDIYIGIIQNSQHIDESLRYIQYLINILSNS</sequence>
<dbReference type="EMBL" id="CP032364">
    <property type="protein sequence ID" value="AYB00610.1"/>
    <property type="molecule type" value="Genomic_DNA"/>
</dbReference>